<accession>X1B5M7</accession>
<comment type="caution">
    <text evidence="1">The sequence shown here is derived from an EMBL/GenBank/DDBJ whole genome shotgun (WGS) entry which is preliminary data.</text>
</comment>
<sequence length="52" mass="6014">TADIEVPNFLLKIKSDNGVPRIANTKKIMVKNDIFPVFLIFSLCRKYITFKL</sequence>
<proteinExistence type="predicted"/>
<gene>
    <name evidence="1" type="ORF">S01H4_30934</name>
</gene>
<feature type="non-terminal residue" evidence="1">
    <location>
        <position position="1"/>
    </location>
</feature>
<organism evidence="1">
    <name type="scientific">marine sediment metagenome</name>
    <dbReference type="NCBI Taxonomy" id="412755"/>
    <lineage>
        <taxon>unclassified sequences</taxon>
        <taxon>metagenomes</taxon>
        <taxon>ecological metagenomes</taxon>
    </lineage>
</organism>
<dbReference type="AlphaFoldDB" id="X1B5M7"/>
<evidence type="ECO:0000313" key="1">
    <source>
        <dbReference type="EMBL" id="GAG76607.1"/>
    </source>
</evidence>
<protein>
    <submittedName>
        <fullName evidence="1">Uncharacterized protein</fullName>
    </submittedName>
</protein>
<name>X1B5M7_9ZZZZ</name>
<reference evidence="1" key="1">
    <citation type="journal article" date="2014" name="Front. Microbiol.">
        <title>High frequency of phylogenetically diverse reductive dehalogenase-homologous genes in deep subseafloor sedimentary metagenomes.</title>
        <authorList>
            <person name="Kawai M."/>
            <person name="Futagami T."/>
            <person name="Toyoda A."/>
            <person name="Takaki Y."/>
            <person name="Nishi S."/>
            <person name="Hori S."/>
            <person name="Arai W."/>
            <person name="Tsubouchi T."/>
            <person name="Morono Y."/>
            <person name="Uchiyama I."/>
            <person name="Ito T."/>
            <person name="Fujiyama A."/>
            <person name="Inagaki F."/>
            <person name="Takami H."/>
        </authorList>
    </citation>
    <scope>NUCLEOTIDE SEQUENCE</scope>
    <source>
        <strain evidence="1">Expedition CK06-06</strain>
    </source>
</reference>
<dbReference type="EMBL" id="BART01016012">
    <property type="protein sequence ID" value="GAG76607.1"/>
    <property type="molecule type" value="Genomic_DNA"/>
</dbReference>